<feature type="region of interest" description="Disordered" evidence="1">
    <location>
        <begin position="78"/>
        <end position="115"/>
    </location>
</feature>
<evidence type="ECO:0000313" key="4">
    <source>
        <dbReference type="Proteomes" id="UP001293593"/>
    </source>
</evidence>
<dbReference type="PANTHER" id="PTHR33700:SF30">
    <property type="entry name" value="PROTEIN, PUTATIVE-RELATED"/>
    <property type="match status" value="1"/>
</dbReference>
<keyword evidence="2" id="KW-0472">Membrane</keyword>
<sequence>MEYLNLGRQQRSKGANMKQALLVMLLVVGCAWLIYQINHSGHKPDNYVGIERYWSVSLGRKGSPSWLYEIQFPNLGNVHIGEPKNDRNSGNTDDRASRSESDDDKGQGNVENPKMAVINDSQSIEKEAEVQIKAPPNGMQLQMRMNTEPDGSIKENEEVEEPKTLTGGVWAHIFDDENGVPPEFNETETMVGVAQINIVHEEDISGDSEENGAVKSSILEVTSSENDIVEVTFGGSTSVIVDAEGNSQSIIAHADI</sequence>
<dbReference type="Proteomes" id="UP001293593">
    <property type="component" value="Unassembled WGS sequence"/>
</dbReference>
<keyword evidence="2" id="KW-0812">Transmembrane</keyword>
<name>A0AAE1TD19_9FABA</name>
<reference evidence="3" key="1">
    <citation type="submission" date="2023-10" db="EMBL/GenBank/DDBJ databases">
        <title>Chromosome-level genome of the transformable northern wattle, Acacia crassicarpa.</title>
        <authorList>
            <person name="Massaro I."/>
            <person name="Sinha N.R."/>
            <person name="Poethig S."/>
            <person name="Leichty A.R."/>
        </authorList>
    </citation>
    <scope>NUCLEOTIDE SEQUENCE</scope>
    <source>
        <strain evidence="3">Acra3RX</strain>
        <tissue evidence="3">Leaf</tissue>
    </source>
</reference>
<keyword evidence="2" id="KW-1133">Transmembrane helix</keyword>
<dbReference type="AlphaFoldDB" id="A0AAE1TD19"/>
<dbReference type="PANTHER" id="PTHR33700">
    <property type="entry name" value="MYB-LIKE PROTEIN X"/>
    <property type="match status" value="1"/>
</dbReference>
<evidence type="ECO:0000256" key="2">
    <source>
        <dbReference type="SAM" id="Phobius"/>
    </source>
</evidence>
<organism evidence="3 4">
    <name type="scientific">Acacia crassicarpa</name>
    <name type="common">northern wattle</name>
    <dbReference type="NCBI Taxonomy" id="499986"/>
    <lineage>
        <taxon>Eukaryota</taxon>
        <taxon>Viridiplantae</taxon>
        <taxon>Streptophyta</taxon>
        <taxon>Embryophyta</taxon>
        <taxon>Tracheophyta</taxon>
        <taxon>Spermatophyta</taxon>
        <taxon>Magnoliopsida</taxon>
        <taxon>eudicotyledons</taxon>
        <taxon>Gunneridae</taxon>
        <taxon>Pentapetalae</taxon>
        <taxon>rosids</taxon>
        <taxon>fabids</taxon>
        <taxon>Fabales</taxon>
        <taxon>Fabaceae</taxon>
        <taxon>Caesalpinioideae</taxon>
        <taxon>mimosoid clade</taxon>
        <taxon>Acacieae</taxon>
        <taxon>Acacia</taxon>
    </lineage>
</organism>
<dbReference type="EMBL" id="JAWXYG010000002">
    <property type="protein sequence ID" value="KAK4280937.1"/>
    <property type="molecule type" value="Genomic_DNA"/>
</dbReference>
<protein>
    <submittedName>
        <fullName evidence="3">Uncharacterized protein</fullName>
    </submittedName>
</protein>
<feature type="transmembrane region" description="Helical" evidence="2">
    <location>
        <begin position="20"/>
        <end position="37"/>
    </location>
</feature>
<proteinExistence type="predicted"/>
<evidence type="ECO:0000313" key="3">
    <source>
        <dbReference type="EMBL" id="KAK4280937.1"/>
    </source>
</evidence>
<keyword evidence="4" id="KW-1185">Reference proteome</keyword>
<gene>
    <name evidence="3" type="ORF">QN277_012489</name>
</gene>
<feature type="compositionally biased region" description="Basic and acidic residues" evidence="1">
    <location>
        <begin position="81"/>
        <end position="106"/>
    </location>
</feature>
<comment type="caution">
    <text evidence="3">The sequence shown here is derived from an EMBL/GenBank/DDBJ whole genome shotgun (WGS) entry which is preliminary data.</text>
</comment>
<evidence type="ECO:0000256" key="1">
    <source>
        <dbReference type="SAM" id="MobiDB-lite"/>
    </source>
</evidence>
<accession>A0AAE1TD19</accession>